<keyword evidence="3 9" id="KW-0813">Transport</keyword>
<evidence type="ECO:0000256" key="7">
    <source>
        <dbReference type="ARBA" id="ARBA00022989"/>
    </source>
</evidence>
<evidence type="ECO:0000313" key="12">
    <source>
        <dbReference type="Proteomes" id="UP000199435"/>
    </source>
</evidence>
<dbReference type="PROSITE" id="PS50928">
    <property type="entry name" value="ABC_TM1"/>
    <property type="match status" value="1"/>
</dbReference>
<dbReference type="InterPro" id="IPR051613">
    <property type="entry name" value="ABC_transp_permease_HisMQ"/>
</dbReference>
<keyword evidence="4" id="KW-1003">Cell membrane</keyword>
<evidence type="ECO:0000256" key="5">
    <source>
        <dbReference type="ARBA" id="ARBA00022519"/>
    </source>
</evidence>
<comment type="similarity">
    <text evidence="2">Belongs to the binding-protein-dependent transport system permease family. HisMQ subfamily.</text>
</comment>
<dbReference type="GO" id="GO:0043190">
    <property type="term" value="C:ATP-binding cassette (ABC) transporter complex"/>
    <property type="evidence" value="ECO:0007669"/>
    <property type="project" value="InterPro"/>
</dbReference>
<dbReference type="Proteomes" id="UP000199435">
    <property type="component" value="Unassembled WGS sequence"/>
</dbReference>
<keyword evidence="12" id="KW-1185">Reference proteome</keyword>
<evidence type="ECO:0000313" key="11">
    <source>
        <dbReference type="EMBL" id="SCB26204.1"/>
    </source>
</evidence>
<evidence type="ECO:0000256" key="3">
    <source>
        <dbReference type="ARBA" id="ARBA00022448"/>
    </source>
</evidence>
<dbReference type="InterPro" id="IPR035906">
    <property type="entry name" value="MetI-like_sf"/>
</dbReference>
<feature type="transmembrane region" description="Helical" evidence="9">
    <location>
        <begin position="57"/>
        <end position="80"/>
    </location>
</feature>
<feature type="transmembrane region" description="Helical" evidence="9">
    <location>
        <begin position="20"/>
        <end position="45"/>
    </location>
</feature>
<protein>
    <submittedName>
        <fullName evidence="11">Polar amino acid transport system permease protein</fullName>
    </submittedName>
</protein>
<dbReference type="AlphaFoldDB" id="A0A1C3VFA0"/>
<keyword evidence="6 9" id="KW-0812">Transmembrane</keyword>
<feature type="transmembrane region" description="Helical" evidence="9">
    <location>
        <begin position="203"/>
        <end position="225"/>
    </location>
</feature>
<dbReference type="PANTHER" id="PTHR30133">
    <property type="entry name" value="CATIONIC AMINO ACID TRANSPORTER, MEMBRANE COMPONENT"/>
    <property type="match status" value="1"/>
</dbReference>
<dbReference type="Pfam" id="PF00528">
    <property type="entry name" value="BPD_transp_1"/>
    <property type="match status" value="1"/>
</dbReference>
<evidence type="ECO:0000256" key="1">
    <source>
        <dbReference type="ARBA" id="ARBA00004429"/>
    </source>
</evidence>
<evidence type="ECO:0000256" key="6">
    <source>
        <dbReference type="ARBA" id="ARBA00022692"/>
    </source>
</evidence>
<evidence type="ECO:0000256" key="8">
    <source>
        <dbReference type="ARBA" id="ARBA00023136"/>
    </source>
</evidence>
<dbReference type="PANTHER" id="PTHR30133:SF2">
    <property type="entry name" value="ARGININE ABC TRANSPORTER PERMEASE PROTEIN ARTQ"/>
    <property type="match status" value="1"/>
</dbReference>
<evidence type="ECO:0000256" key="4">
    <source>
        <dbReference type="ARBA" id="ARBA00022475"/>
    </source>
</evidence>
<accession>A0A1C3VFA0</accession>
<keyword evidence="7 9" id="KW-1133">Transmembrane helix</keyword>
<evidence type="ECO:0000256" key="2">
    <source>
        <dbReference type="ARBA" id="ARBA00010072"/>
    </source>
</evidence>
<dbReference type="SUPFAM" id="SSF161098">
    <property type="entry name" value="MetI-like"/>
    <property type="match status" value="1"/>
</dbReference>
<dbReference type="NCBIfam" id="TIGR01726">
    <property type="entry name" value="HEQRo_perm_3TM"/>
    <property type="match status" value="1"/>
</dbReference>
<feature type="domain" description="ABC transmembrane type-1" evidence="10">
    <location>
        <begin position="23"/>
        <end position="224"/>
    </location>
</feature>
<keyword evidence="5" id="KW-0997">Cell inner membrane</keyword>
<dbReference type="OrthoDB" id="9815029at2"/>
<dbReference type="EMBL" id="FMAH01000012">
    <property type="protein sequence ID" value="SCB26204.1"/>
    <property type="molecule type" value="Genomic_DNA"/>
</dbReference>
<dbReference type="RefSeq" id="WP_092847568.1">
    <property type="nucleotide sequence ID" value="NZ_FMAH01000012.1"/>
</dbReference>
<sequence>MDTYWHLLGWGPEGWGANFAWGLLMTLQVSIVSYVVAVIFGFLGAVGKLSHHRSLRIIAGIYTTVVRSLPELLVILLLYFSVASGAERFLKYAGLVDSSFQFSPFWAAIIALAFVSGAFMTEVLRSAYLAVPPGQIEAAVSIGMRQRKILTRVVLPQMMRHAVPGMGNLWLSITKESAIISVLGSFSELLYTGYRAAASTKQYILFYGLTALLFLLITLVSVLVISRIEKHLNRGHR</sequence>
<evidence type="ECO:0000259" key="10">
    <source>
        <dbReference type="PROSITE" id="PS50928"/>
    </source>
</evidence>
<dbReference type="InterPro" id="IPR010065">
    <property type="entry name" value="AA_ABC_transptr_permease_3TM"/>
</dbReference>
<proteinExistence type="inferred from homology"/>
<evidence type="ECO:0000256" key="9">
    <source>
        <dbReference type="RuleBase" id="RU363032"/>
    </source>
</evidence>
<gene>
    <name evidence="11" type="ORF">GA0061102_101227</name>
</gene>
<dbReference type="GO" id="GO:0022857">
    <property type="term" value="F:transmembrane transporter activity"/>
    <property type="evidence" value="ECO:0007669"/>
    <property type="project" value="InterPro"/>
</dbReference>
<dbReference type="CDD" id="cd06261">
    <property type="entry name" value="TM_PBP2"/>
    <property type="match status" value="1"/>
</dbReference>
<dbReference type="InterPro" id="IPR000515">
    <property type="entry name" value="MetI-like"/>
</dbReference>
<comment type="subcellular location">
    <subcellularLocation>
        <location evidence="1">Cell inner membrane</location>
        <topology evidence="1">Multi-pass membrane protein</topology>
    </subcellularLocation>
    <subcellularLocation>
        <location evidence="9">Cell membrane</location>
        <topology evidence="9">Multi-pass membrane protein</topology>
    </subcellularLocation>
</comment>
<name>A0A1C3VFA0_9HYPH</name>
<reference evidence="12" key="1">
    <citation type="submission" date="2016-08" db="EMBL/GenBank/DDBJ databases">
        <authorList>
            <person name="Varghese N."/>
            <person name="Submissions Spin"/>
        </authorList>
    </citation>
    <scope>NUCLEOTIDE SEQUENCE [LARGE SCALE GENOMIC DNA]</scope>
    <source>
        <strain evidence="12">HAMBI 2971</strain>
    </source>
</reference>
<dbReference type="Gene3D" id="1.10.3720.10">
    <property type="entry name" value="MetI-like"/>
    <property type="match status" value="1"/>
</dbReference>
<organism evidence="11 12">
    <name type="scientific">Rhizobium miluonense</name>
    <dbReference type="NCBI Taxonomy" id="411945"/>
    <lineage>
        <taxon>Bacteria</taxon>
        <taxon>Pseudomonadati</taxon>
        <taxon>Pseudomonadota</taxon>
        <taxon>Alphaproteobacteria</taxon>
        <taxon>Hyphomicrobiales</taxon>
        <taxon>Rhizobiaceae</taxon>
        <taxon>Rhizobium/Agrobacterium group</taxon>
        <taxon>Rhizobium</taxon>
    </lineage>
</organism>
<feature type="transmembrane region" description="Helical" evidence="9">
    <location>
        <begin position="100"/>
        <end position="120"/>
    </location>
</feature>
<keyword evidence="8 9" id="KW-0472">Membrane</keyword>
<dbReference type="STRING" id="411945.GA0061102_101227"/>